<evidence type="ECO:0000313" key="3">
    <source>
        <dbReference type="EMBL" id="MEB3073951.1"/>
    </source>
</evidence>
<keyword evidence="4" id="KW-1185">Reference proteome</keyword>
<comment type="caution">
    <text evidence="3">The sequence shown here is derived from an EMBL/GenBank/DDBJ whole genome shotgun (WGS) entry which is preliminary data.</text>
</comment>
<dbReference type="EMBL" id="JAYKBW010000002">
    <property type="protein sequence ID" value="MEB3073951.1"/>
    <property type="molecule type" value="Genomic_DNA"/>
</dbReference>
<sequence length="214" mass="23350">MRKIALLIALTVFGLTQTNAQNFGFKGGYNYSSFNGEVTKDNSLKGLSGFYVGALLELPLGDVISLQPEVIYSRQGAAWEREYNVPIVGKTTLKNDIKLDYLNIPVMAKVNLGPLFLEGGVQFGFLVGKPEVSYTTGNRRISQTVDKDAYASFDFGVGAGLGVNLNQHFFVEARYTHSLTNALDPNNNSLKNAHISDDNNFKNAVLSLGLGVKF</sequence>
<name>A0ABU5Z4S3_9FLAO</name>
<dbReference type="Gene3D" id="2.40.160.20">
    <property type="match status" value="1"/>
</dbReference>
<feature type="signal peptide" evidence="1">
    <location>
        <begin position="1"/>
        <end position="20"/>
    </location>
</feature>
<dbReference type="InterPro" id="IPR011250">
    <property type="entry name" value="OMP/PagP_B-barrel"/>
</dbReference>
<dbReference type="RefSeq" id="WP_323982453.1">
    <property type="nucleotide sequence ID" value="NZ_JAYKBW010000002.1"/>
</dbReference>
<keyword evidence="1" id="KW-0732">Signal</keyword>
<evidence type="ECO:0000313" key="4">
    <source>
        <dbReference type="Proteomes" id="UP001311730"/>
    </source>
</evidence>
<proteinExistence type="predicted"/>
<dbReference type="Proteomes" id="UP001311730">
    <property type="component" value="Unassembled WGS sequence"/>
</dbReference>
<dbReference type="Pfam" id="PF13568">
    <property type="entry name" value="OMP_b-brl_2"/>
    <property type="match status" value="1"/>
</dbReference>
<organism evidence="3 4">
    <name type="scientific">Capnocytophaga gingivalis</name>
    <dbReference type="NCBI Taxonomy" id="1017"/>
    <lineage>
        <taxon>Bacteria</taxon>
        <taxon>Pseudomonadati</taxon>
        <taxon>Bacteroidota</taxon>
        <taxon>Flavobacteriia</taxon>
        <taxon>Flavobacteriales</taxon>
        <taxon>Flavobacteriaceae</taxon>
        <taxon>Capnocytophaga</taxon>
    </lineage>
</organism>
<accession>A0ABU5Z4S3</accession>
<feature type="chain" id="PRO_5045569677" evidence="1">
    <location>
        <begin position="21"/>
        <end position="214"/>
    </location>
</feature>
<evidence type="ECO:0000256" key="1">
    <source>
        <dbReference type="SAM" id="SignalP"/>
    </source>
</evidence>
<dbReference type="SUPFAM" id="SSF56925">
    <property type="entry name" value="OMPA-like"/>
    <property type="match status" value="1"/>
</dbReference>
<protein>
    <submittedName>
        <fullName evidence="3">Porin family protein</fullName>
    </submittedName>
</protein>
<evidence type="ECO:0000259" key="2">
    <source>
        <dbReference type="Pfam" id="PF13568"/>
    </source>
</evidence>
<reference evidence="3 4" key="1">
    <citation type="submission" date="2023-12" db="EMBL/GenBank/DDBJ databases">
        <title>Genomic sequences of Capnocytophaga and Parvimonas strains.</title>
        <authorList>
            <person name="Watt R.M."/>
            <person name="Wang M."/>
            <person name="Yang T."/>
            <person name="Tong W.M."/>
        </authorList>
    </citation>
    <scope>NUCLEOTIDE SEQUENCE [LARGE SCALE GENOMIC DNA]</scope>
    <source>
        <strain evidence="3 4">CCUG 13096</strain>
    </source>
</reference>
<gene>
    <name evidence="3" type="ORF">VJJ08_01370</name>
</gene>
<feature type="domain" description="Outer membrane protein beta-barrel" evidence="2">
    <location>
        <begin position="21"/>
        <end position="183"/>
    </location>
</feature>
<dbReference type="InterPro" id="IPR025665">
    <property type="entry name" value="Beta-barrel_OMP_2"/>
</dbReference>